<reference evidence="4 5" key="1">
    <citation type="submission" date="2016-07" db="EMBL/GenBank/DDBJ databases">
        <title>Comparative genomics of the entomopathogenic fungus Beauveria bassiana.</title>
        <authorList>
            <person name="Valero Jimenez C.A."/>
            <person name="Zwaan B.J."/>
            <person name="Van Kan J.A."/>
            <person name="Takken W."/>
            <person name="Debets A.J."/>
            <person name="Schoustra S.E."/>
            <person name="Koenraadt C.J."/>
        </authorList>
    </citation>
    <scope>NUCLEOTIDE SEQUENCE [LARGE SCALE GENOMIC DNA]</scope>
    <source>
        <strain evidence="4 5">ARSEF 8028</strain>
    </source>
</reference>
<dbReference type="EMBL" id="JRHA01000006">
    <property type="protein sequence ID" value="PQK16201.1"/>
    <property type="molecule type" value="Genomic_DNA"/>
</dbReference>
<sequence>MAQYDAIATKYDIIKTTAFNAVERHSFRTCVTPFLKPACTKNVLDLACGTGFYSLFLLEWGARSLTGVDVSQAMIDGAAARLQGSEHVTRVKYVQGDALAPKLFPVGNGEGEGNFDVVTGAWLLNYAGNADQLQAMFDTIALNLKPSGVFVGICMYPTNDVLSFANGVNASAWSSSDVRYAYDTKPLASGQGHIFDVVVTPAADDKPGMEGVRFSSFHLRKALYEKTARAAGLKGKMEWRDGVFPEGWRERIGLGTDEKRWRTLKDFPLICTLVIYKA</sequence>
<evidence type="ECO:0000256" key="1">
    <source>
        <dbReference type="ARBA" id="ARBA00022603"/>
    </source>
</evidence>
<evidence type="ECO:0000313" key="5">
    <source>
        <dbReference type="Proteomes" id="UP000237441"/>
    </source>
</evidence>
<dbReference type="PANTHER" id="PTHR43861">
    <property type="entry name" value="TRANS-ACONITATE 2-METHYLTRANSFERASE-RELATED"/>
    <property type="match status" value="1"/>
</dbReference>
<gene>
    <name evidence="4" type="ORF">BB8028_0006g05220</name>
</gene>
<evidence type="ECO:0000313" key="4">
    <source>
        <dbReference type="EMBL" id="PQK16201.1"/>
    </source>
</evidence>
<dbReference type="AlphaFoldDB" id="A0A2S7YJ54"/>
<name>A0A2S7YJ54_BEABA</name>
<keyword evidence="1" id="KW-0489">Methyltransferase</keyword>
<protein>
    <recommendedName>
        <fullName evidence="3">Methyltransferase domain-containing protein</fullName>
    </recommendedName>
</protein>
<dbReference type="GO" id="GO:0008168">
    <property type="term" value="F:methyltransferase activity"/>
    <property type="evidence" value="ECO:0007669"/>
    <property type="project" value="UniProtKB-KW"/>
</dbReference>
<dbReference type="PANTHER" id="PTHR43861:SF1">
    <property type="entry name" value="TRANS-ACONITATE 2-METHYLTRANSFERASE"/>
    <property type="match status" value="1"/>
</dbReference>
<dbReference type="Pfam" id="PF13649">
    <property type="entry name" value="Methyltransf_25"/>
    <property type="match status" value="1"/>
</dbReference>
<organism evidence="4 5">
    <name type="scientific">Beauveria bassiana</name>
    <name type="common">White muscardine disease fungus</name>
    <name type="synonym">Tritirachium shiotae</name>
    <dbReference type="NCBI Taxonomy" id="176275"/>
    <lineage>
        <taxon>Eukaryota</taxon>
        <taxon>Fungi</taxon>
        <taxon>Dikarya</taxon>
        <taxon>Ascomycota</taxon>
        <taxon>Pezizomycotina</taxon>
        <taxon>Sordariomycetes</taxon>
        <taxon>Hypocreomycetidae</taxon>
        <taxon>Hypocreales</taxon>
        <taxon>Cordycipitaceae</taxon>
        <taxon>Beauveria</taxon>
    </lineage>
</organism>
<feature type="domain" description="Methyltransferase" evidence="3">
    <location>
        <begin position="43"/>
        <end position="148"/>
    </location>
</feature>
<evidence type="ECO:0000259" key="3">
    <source>
        <dbReference type="Pfam" id="PF13649"/>
    </source>
</evidence>
<evidence type="ECO:0000256" key="2">
    <source>
        <dbReference type="ARBA" id="ARBA00022679"/>
    </source>
</evidence>
<dbReference type="GO" id="GO:0032259">
    <property type="term" value="P:methylation"/>
    <property type="evidence" value="ECO:0007669"/>
    <property type="project" value="UniProtKB-KW"/>
</dbReference>
<dbReference type="SUPFAM" id="SSF53335">
    <property type="entry name" value="S-adenosyl-L-methionine-dependent methyltransferases"/>
    <property type="match status" value="1"/>
</dbReference>
<accession>A0A2S7YJ54</accession>
<dbReference type="Proteomes" id="UP000237441">
    <property type="component" value="Unassembled WGS sequence"/>
</dbReference>
<keyword evidence="2" id="KW-0808">Transferase</keyword>
<proteinExistence type="predicted"/>
<dbReference type="OrthoDB" id="3647at2759"/>
<dbReference type="InterPro" id="IPR029063">
    <property type="entry name" value="SAM-dependent_MTases_sf"/>
</dbReference>
<dbReference type="InterPro" id="IPR041698">
    <property type="entry name" value="Methyltransf_25"/>
</dbReference>
<dbReference type="Gene3D" id="3.40.50.150">
    <property type="entry name" value="Vaccinia Virus protein VP39"/>
    <property type="match status" value="1"/>
</dbReference>
<comment type="caution">
    <text evidence="4">The sequence shown here is derived from an EMBL/GenBank/DDBJ whole genome shotgun (WGS) entry which is preliminary data.</text>
</comment>
<dbReference type="CDD" id="cd02440">
    <property type="entry name" value="AdoMet_MTases"/>
    <property type="match status" value="1"/>
</dbReference>